<dbReference type="EMBL" id="BGPR01009068">
    <property type="protein sequence ID" value="GBN37765.1"/>
    <property type="molecule type" value="Genomic_DNA"/>
</dbReference>
<evidence type="ECO:0000313" key="1">
    <source>
        <dbReference type="EMBL" id="GBN37765.1"/>
    </source>
</evidence>
<dbReference type="OrthoDB" id="9909311at2759"/>
<keyword evidence="2" id="KW-1185">Reference proteome</keyword>
<comment type="caution">
    <text evidence="1">The sequence shown here is derived from an EMBL/GenBank/DDBJ whole genome shotgun (WGS) entry which is preliminary data.</text>
</comment>
<dbReference type="Proteomes" id="UP000499080">
    <property type="component" value="Unassembled WGS sequence"/>
</dbReference>
<evidence type="ECO:0008006" key="3">
    <source>
        <dbReference type="Google" id="ProtNLM"/>
    </source>
</evidence>
<evidence type="ECO:0000313" key="2">
    <source>
        <dbReference type="Proteomes" id="UP000499080"/>
    </source>
</evidence>
<accession>A0A4Y2NEB6</accession>
<gene>
    <name evidence="1" type="ORF">AVEN_172639_1</name>
</gene>
<sequence length="103" mass="12090">MHTIRNAWDIVSSKTISNCYKKCGLNIADEAENFTEEIIIDEEGMDETFLRYVSIDDNLQTSGEKFDSKIQQTSYILKLCQTKKWRNRSRRMKKSQCQTCPLQ</sequence>
<reference evidence="1 2" key="1">
    <citation type="journal article" date="2019" name="Sci. Rep.">
        <title>Orb-weaving spider Araneus ventricosus genome elucidates the spidroin gene catalogue.</title>
        <authorList>
            <person name="Kono N."/>
            <person name="Nakamura H."/>
            <person name="Ohtoshi R."/>
            <person name="Moran D.A.P."/>
            <person name="Shinohara A."/>
            <person name="Yoshida Y."/>
            <person name="Fujiwara M."/>
            <person name="Mori M."/>
            <person name="Tomita M."/>
            <person name="Arakawa K."/>
        </authorList>
    </citation>
    <scope>NUCLEOTIDE SEQUENCE [LARGE SCALE GENOMIC DNA]</scope>
</reference>
<protein>
    <recommendedName>
        <fullName evidence="3">DDE-1 domain-containing protein</fullName>
    </recommendedName>
</protein>
<organism evidence="1 2">
    <name type="scientific">Araneus ventricosus</name>
    <name type="common">Orbweaver spider</name>
    <name type="synonym">Epeira ventricosa</name>
    <dbReference type="NCBI Taxonomy" id="182803"/>
    <lineage>
        <taxon>Eukaryota</taxon>
        <taxon>Metazoa</taxon>
        <taxon>Ecdysozoa</taxon>
        <taxon>Arthropoda</taxon>
        <taxon>Chelicerata</taxon>
        <taxon>Arachnida</taxon>
        <taxon>Araneae</taxon>
        <taxon>Araneomorphae</taxon>
        <taxon>Entelegynae</taxon>
        <taxon>Araneoidea</taxon>
        <taxon>Araneidae</taxon>
        <taxon>Araneus</taxon>
    </lineage>
</organism>
<proteinExistence type="predicted"/>
<name>A0A4Y2NEB6_ARAVE</name>
<dbReference type="AlphaFoldDB" id="A0A4Y2NEB6"/>